<accession>A0A4C1XK30</accession>
<name>A0A4C1XK30_EUMVA</name>
<sequence length="81" mass="9139">MIQEDSGRSVSGINSEIAGAYELSFISAIMLCDVSPLEPARFRAAVKLATLRLYNPKPYSSLTLWDCRLFSREMKHIKSEK</sequence>
<proteinExistence type="predicted"/>
<gene>
    <name evidence="1" type="ORF">EVAR_49523_1</name>
</gene>
<protein>
    <submittedName>
        <fullName evidence="1">Uncharacterized protein</fullName>
    </submittedName>
</protein>
<dbReference type="EMBL" id="BGZK01000870">
    <property type="protein sequence ID" value="GBP63470.1"/>
    <property type="molecule type" value="Genomic_DNA"/>
</dbReference>
<evidence type="ECO:0000313" key="1">
    <source>
        <dbReference type="EMBL" id="GBP63470.1"/>
    </source>
</evidence>
<keyword evidence="2" id="KW-1185">Reference proteome</keyword>
<dbReference type="Proteomes" id="UP000299102">
    <property type="component" value="Unassembled WGS sequence"/>
</dbReference>
<organism evidence="1 2">
    <name type="scientific">Eumeta variegata</name>
    <name type="common">Bagworm moth</name>
    <name type="synonym">Eumeta japonica</name>
    <dbReference type="NCBI Taxonomy" id="151549"/>
    <lineage>
        <taxon>Eukaryota</taxon>
        <taxon>Metazoa</taxon>
        <taxon>Ecdysozoa</taxon>
        <taxon>Arthropoda</taxon>
        <taxon>Hexapoda</taxon>
        <taxon>Insecta</taxon>
        <taxon>Pterygota</taxon>
        <taxon>Neoptera</taxon>
        <taxon>Endopterygota</taxon>
        <taxon>Lepidoptera</taxon>
        <taxon>Glossata</taxon>
        <taxon>Ditrysia</taxon>
        <taxon>Tineoidea</taxon>
        <taxon>Psychidae</taxon>
        <taxon>Oiketicinae</taxon>
        <taxon>Eumeta</taxon>
    </lineage>
</organism>
<dbReference type="AlphaFoldDB" id="A0A4C1XK30"/>
<evidence type="ECO:0000313" key="2">
    <source>
        <dbReference type="Proteomes" id="UP000299102"/>
    </source>
</evidence>
<comment type="caution">
    <text evidence="1">The sequence shown here is derived from an EMBL/GenBank/DDBJ whole genome shotgun (WGS) entry which is preliminary data.</text>
</comment>
<reference evidence="1 2" key="1">
    <citation type="journal article" date="2019" name="Commun. Biol.">
        <title>The bagworm genome reveals a unique fibroin gene that provides high tensile strength.</title>
        <authorList>
            <person name="Kono N."/>
            <person name="Nakamura H."/>
            <person name="Ohtoshi R."/>
            <person name="Tomita M."/>
            <person name="Numata K."/>
            <person name="Arakawa K."/>
        </authorList>
    </citation>
    <scope>NUCLEOTIDE SEQUENCE [LARGE SCALE GENOMIC DNA]</scope>
</reference>